<dbReference type="EMBL" id="FNHQ01000043">
    <property type="protein sequence ID" value="SDN37698.1"/>
    <property type="molecule type" value="Genomic_DNA"/>
</dbReference>
<dbReference type="OrthoDB" id="9780109at2"/>
<organism evidence="7 8">
    <name type="scientific">Megasphaera paucivorans</name>
    <dbReference type="NCBI Taxonomy" id="349095"/>
    <lineage>
        <taxon>Bacteria</taxon>
        <taxon>Bacillati</taxon>
        <taxon>Bacillota</taxon>
        <taxon>Negativicutes</taxon>
        <taxon>Veillonellales</taxon>
        <taxon>Veillonellaceae</taxon>
        <taxon>Megasphaera</taxon>
    </lineage>
</organism>
<dbReference type="RefSeq" id="WP_091652753.1">
    <property type="nucleotide sequence ID" value="NZ_FNHQ01000043.1"/>
</dbReference>
<feature type="transmembrane region" description="Helical" evidence="6">
    <location>
        <begin position="12"/>
        <end position="41"/>
    </location>
</feature>
<evidence type="ECO:0000256" key="1">
    <source>
        <dbReference type="ARBA" id="ARBA00004141"/>
    </source>
</evidence>
<name>A0A1H0AW46_9FIRM</name>
<reference evidence="7 8" key="1">
    <citation type="submission" date="2016-10" db="EMBL/GenBank/DDBJ databases">
        <authorList>
            <person name="de Groot N.N."/>
        </authorList>
    </citation>
    <scope>NUCLEOTIDE SEQUENCE [LARGE SCALE GENOMIC DNA]</scope>
    <source>
        <strain evidence="7 8">DSM 16981</strain>
    </source>
</reference>
<dbReference type="InterPro" id="IPR051598">
    <property type="entry name" value="TSUP/Inactive_protease-like"/>
</dbReference>
<gene>
    <name evidence="7" type="ORF">SAMN05660299_02609</name>
</gene>
<keyword evidence="5 6" id="KW-0472">Membrane</keyword>
<feature type="transmembrane region" description="Helical" evidence="6">
    <location>
        <begin position="102"/>
        <end position="121"/>
    </location>
</feature>
<dbReference type="Proteomes" id="UP000199309">
    <property type="component" value="Unassembled WGS sequence"/>
</dbReference>
<evidence type="ECO:0000256" key="3">
    <source>
        <dbReference type="ARBA" id="ARBA00022692"/>
    </source>
</evidence>
<sequence>MEFTFIQDIGFIVMGYFIAAFGTLVGAGGGIFFVPIFLYVFGWEPTLVIGTSLTVVMFNAMSGSYAYIKQKKVLYRAALAFSVATLPGAVLGAVWSNYFTGVTFRFSFGMLLLFISLVIGFKNWNKGKAAPEIEVNKETFRFNMAGGIAVSFVVGFISSIFGIGGGIIHVPAMVYLLGFPTHIATATSHFVLAVSSLVGVLSHFLQHHILYEPAFFAGIGAVFGAQLGAKLSKKVKARFILMLLSFALLLLAVRLIITSGFITF</sequence>
<dbReference type="PANTHER" id="PTHR43701:SF2">
    <property type="entry name" value="MEMBRANE TRANSPORTER PROTEIN YJNA-RELATED"/>
    <property type="match status" value="1"/>
</dbReference>
<evidence type="ECO:0000256" key="6">
    <source>
        <dbReference type="RuleBase" id="RU363041"/>
    </source>
</evidence>
<feature type="transmembrane region" description="Helical" evidence="6">
    <location>
        <begin position="142"/>
        <end position="168"/>
    </location>
</feature>
<keyword evidence="3 6" id="KW-0812">Transmembrane</keyword>
<feature type="transmembrane region" description="Helical" evidence="6">
    <location>
        <begin position="47"/>
        <end position="67"/>
    </location>
</feature>
<feature type="transmembrane region" description="Helical" evidence="6">
    <location>
        <begin position="209"/>
        <end position="227"/>
    </location>
</feature>
<evidence type="ECO:0000256" key="4">
    <source>
        <dbReference type="ARBA" id="ARBA00022989"/>
    </source>
</evidence>
<dbReference type="Pfam" id="PF01925">
    <property type="entry name" value="TauE"/>
    <property type="match status" value="1"/>
</dbReference>
<protein>
    <recommendedName>
        <fullName evidence="6">Probable membrane transporter protein</fullName>
    </recommendedName>
</protein>
<accession>A0A1H0AW46</accession>
<feature type="transmembrane region" description="Helical" evidence="6">
    <location>
        <begin position="174"/>
        <end position="202"/>
    </location>
</feature>
<feature type="transmembrane region" description="Helical" evidence="6">
    <location>
        <begin position="239"/>
        <end position="257"/>
    </location>
</feature>
<proteinExistence type="inferred from homology"/>
<feature type="transmembrane region" description="Helical" evidence="6">
    <location>
        <begin position="74"/>
        <end position="96"/>
    </location>
</feature>
<keyword evidence="8" id="KW-1185">Reference proteome</keyword>
<comment type="subcellular location">
    <subcellularLocation>
        <location evidence="6">Cell membrane</location>
        <topology evidence="6">Multi-pass membrane protein</topology>
    </subcellularLocation>
    <subcellularLocation>
        <location evidence="1">Membrane</location>
        <topology evidence="1">Multi-pass membrane protein</topology>
    </subcellularLocation>
</comment>
<evidence type="ECO:0000256" key="5">
    <source>
        <dbReference type="ARBA" id="ARBA00023136"/>
    </source>
</evidence>
<keyword evidence="4 6" id="KW-1133">Transmembrane helix</keyword>
<keyword evidence="6" id="KW-1003">Cell membrane</keyword>
<dbReference type="GO" id="GO:0005886">
    <property type="term" value="C:plasma membrane"/>
    <property type="evidence" value="ECO:0007669"/>
    <property type="project" value="UniProtKB-SubCell"/>
</dbReference>
<dbReference type="InterPro" id="IPR002781">
    <property type="entry name" value="TM_pro_TauE-like"/>
</dbReference>
<evidence type="ECO:0000313" key="8">
    <source>
        <dbReference type="Proteomes" id="UP000199309"/>
    </source>
</evidence>
<dbReference type="STRING" id="349095.SAMN05660299_02609"/>
<evidence type="ECO:0000256" key="2">
    <source>
        <dbReference type="ARBA" id="ARBA00009142"/>
    </source>
</evidence>
<dbReference type="PANTHER" id="PTHR43701">
    <property type="entry name" value="MEMBRANE TRANSPORTER PROTEIN MJ0441-RELATED"/>
    <property type="match status" value="1"/>
</dbReference>
<dbReference type="AlphaFoldDB" id="A0A1H0AW46"/>
<comment type="similarity">
    <text evidence="2 6">Belongs to the 4-toluene sulfonate uptake permease (TSUP) (TC 2.A.102) family.</text>
</comment>
<evidence type="ECO:0000313" key="7">
    <source>
        <dbReference type="EMBL" id="SDN37698.1"/>
    </source>
</evidence>